<evidence type="ECO:0000256" key="2">
    <source>
        <dbReference type="ARBA" id="ARBA00005982"/>
    </source>
</evidence>
<dbReference type="GO" id="GO:0016020">
    <property type="term" value="C:membrane"/>
    <property type="evidence" value="ECO:0007669"/>
    <property type="project" value="UniProtKB-SubCell"/>
</dbReference>
<feature type="transmembrane region" description="Helical" evidence="6">
    <location>
        <begin position="105"/>
        <end position="126"/>
    </location>
</feature>
<dbReference type="GO" id="GO:0022857">
    <property type="term" value="F:transmembrane transporter activity"/>
    <property type="evidence" value="ECO:0007669"/>
    <property type="project" value="InterPro"/>
</dbReference>
<evidence type="ECO:0000256" key="1">
    <source>
        <dbReference type="ARBA" id="ARBA00004141"/>
    </source>
</evidence>
<feature type="transmembrane region" description="Helical" evidence="6">
    <location>
        <begin position="316"/>
        <end position="337"/>
    </location>
</feature>
<feature type="transmembrane region" description="Helical" evidence="6">
    <location>
        <begin position="171"/>
        <end position="193"/>
    </location>
</feature>
<dbReference type="OrthoDB" id="1978229at2759"/>
<dbReference type="InterPro" id="IPR036259">
    <property type="entry name" value="MFS_trans_sf"/>
</dbReference>
<evidence type="ECO:0000313" key="8">
    <source>
        <dbReference type="Proteomes" id="UP000886520"/>
    </source>
</evidence>
<feature type="transmembrane region" description="Helical" evidence="6">
    <location>
        <begin position="401"/>
        <end position="421"/>
    </location>
</feature>
<dbReference type="EMBL" id="JABFUD020000013">
    <property type="protein sequence ID" value="KAI5071266.1"/>
    <property type="molecule type" value="Genomic_DNA"/>
</dbReference>
<dbReference type="PANTHER" id="PTHR11654">
    <property type="entry name" value="OLIGOPEPTIDE TRANSPORTER-RELATED"/>
    <property type="match status" value="1"/>
</dbReference>
<feature type="transmembrane region" description="Helical" evidence="6">
    <location>
        <begin position="520"/>
        <end position="539"/>
    </location>
</feature>
<proteinExistence type="inferred from homology"/>
<keyword evidence="8" id="KW-1185">Reference proteome</keyword>
<dbReference type="Proteomes" id="UP000886520">
    <property type="component" value="Chromosome 13"/>
</dbReference>
<evidence type="ECO:0000256" key="4">
    <source>
        <dbReference type="ARBA" id="ARBA00022989"/>
    </source>
</evidence>
<keyword evidence="4 6" id="KW-1133">Transmembrane helix</keyword>
<evidence type="ECO:0000313" key="7">
    <source>
        <dbReference type="EMBL" id="KAI5071266.1"/>
    </source>
</evidence>
<feature type="transmembrane region" description="Helical" evidence="6">
    <location>
        <begin position="357"/>
        <end position="380"/>
    </location>
</feature>
<keyword evidence="3 6" id="KW-0812">Transmembrane</keyword>
<feature type="transmembrane region" description="Helical" evidence="6">
    <location>
        <begin position="433"/>
        <end position="455"/>
    </location>
</feature>
<organism evidence="7 8">
    <name type="scientific">Adiantum capillus-veneris</name>
    <name type="common">Maidenhair fern</name>
    <dbReference type="NCBI Taxonomy" id="13818"/>
    <lineage>
        <taxon>Eukaryota</taxon>
        <taxon>Viridiplantae</taxon>
        <taxon>Streptophyta</taxon>
        <taxon>Embryophyta</taxon>
        <taxon>Tracheophyta</taxon>
        <taxon>Polypodiopsida</taxon>
        <taxon>Polypodiidae</taxon>
        <taxon>Polypodiales</taxon>
        <taxon>Pteridineae</taxon>
        <taxon>Pteridaceae</taxon>
        <taxon>Vittarioideae</taxon>
        <taxon>Adiantum</taxon>
    </lineage>
</organism>
<dbReference type="Pfam" id="PF00854">
    <property type="entry name" value="PTR2"/>
    <property type="match status" value="1"/>
</dbReference>
<feature type="transmembrane region" description="Helical" evidence="6">
    <location>
        <begin position="199"/>
        <end position="221"/>
    </location>
</feature>
<protein>
    <submittedName>
        <fullName evidence="7">Uncharacterized protein</fullName>
    </submittedName>
</protein>
<evidence type="ECO:0000256" key="5">
    <source>
        <dbReference type="ARBA" id="ARBA00023136"/>
    </source>
</evidence>
<feature type="transmembrane region" description="Helical" evidence="6">
    <location>
        <begin position="138"/>
        <end position="159"/>
    </location>
</feature>
<feature type="transmembrane region" description="Helical" evidence="6">
    <location>
        <begin position="476"/>
        <end position="500"/>
    </location>
</feature>
<name>A0A9D4UPD3_ADICA</name>
<accession>A0A9D4UPD3</accession>
<sequence length="549" mass="58882">MEDAKEARALQEPLLPTAARDWRGRPAHGRLGGWKCASCILGATGLCLLAFYGVLFNLVIFLVQTGETNAAAATTVATLSGTQYLCSFLGAFLSDAFMGRLWTSLVFQVLLTKSIILVGVSMMTASSATGLSRVFLSMSLYMMAITTGPVLPNILCLGVDQLDSKEDKEMYFQLMAVATAVGQLLAATVVTYVDSEGMWVWGFGLCAVASLTSLILVAGGLRWFRRYRATGNPFLRNSQVLVAALRKHRLAVPTDSTLLHEYKGDISAIPGCRKLPHTPTLSFLDKAAVLEVANTSSQWRLCTVTQVEELKSLLRVIPATFAMLFTTLAVTQVSTLFEEQAVLMNRNFGSSFAVPPASLNVLAIISGIITGLVTAAGGGARLSRWCLGRIEQTPSRRASSLFLLGISLMCSISSMVISALVEMCRLNVAHNGIIISVLWLVPQTILLGVATNLATSSSLDFCYSEISESMRSVGGSIVLISCGAGSYLNSILVAVVTTITSCGGRAGWIANNLDEGHADYFYWCLACCLAFGLGVHIAYARAYKYTGRK</sequence>
<evidence type="ECO:0000256" key="3">
    <source>
        <dbReference type="ARBA" id="ARBA00022692"/>
    </source>
</evidence>
<dbReference type="InterPro" id="IPR000109">
    <property type="entry name" value="POT_fam"/>
</dbReference>
<evidence type="ECO:0000256" key="6">
    <source>
        <dbReference type="SAM" id="Phobius"/>
    </source>
</evidence>
<dbReference type="AlphaFoldDB" id="A0A9D4UPD3"/>
<gene>
    <name evidence="7" type="ORF">GOP47_0013517</name>
</gene>
<feature type="transmembrane region" description="Helical" evidence="6">
    <location>
        <begin position="40"/>
        <end position="64"/>
    </location>
</feature>
<comment type="subcellular location">
    <subcellularLocation>
        <location evidence="1">Membrane</location>
        <topology evidence="1">Multi-pass membrane protein</topology>
    </subcellularLocation>
</comment>
<comment type="caution">
    <text evidence="7">The sequence shown here is derived from an EMBL/GenBank/DDBJ whole genome shotgun (WGS) entry which is preliminary data.</text>
</comment>
<keyword evidence="5 6" id="KW-0472">Membrane</keyword>
<dbReference type="SUPFAM" id="SSF103473">
    <property type="entry name" value="MFS general substrate transporter"/>
    <property type="match status" value="1"/>
</dbReference>
<dbReference type="Gene3D" id="1.20.1250.20">
    <property type="entry name" value="MFS general substrate transporter like domains"/>
    <property type="match status" value="1"/>
</dbReference>
<reference evidence="7" key="1">
    <citation type="submission" date="2021-01" db="EMBL/GenBank/DDBJ databases">
        <title>Adiantum capillus-veneris genome.</title>
        <authorList>
            <person name="Fang Y."/>
            <person name="Liao Q."/>
        </authorList>
    </citation>
    <scope>NUCLEOTIDE SEQUENCE</scope>
    <source>
        <strain evidence="7">H3</strain>
        <tissue evidence="7">Leaf</tissue>
    </source>
</reference>
<feature type="transmembrane region" description="Helical" evidence="6">
    <location>
        <begin position="70"/>
        <end position="93"/>
    </location>
</feature>
<comment type="similarity">
    <text evidence="2">Belongs to the major facilitator superfamily. Proton-dependent oligopeptide transporter (POT/PTR) (TC 2.A.17) family.</text>
</comment>